<organism evidence="2 3">
    <name type="scientific">Ramularia collo-cygni</name>
    <dbReference type="NCBI Taxonomy" id="112498"/>
    <lineage>
        <taxon>Eukaryota</taxon>
        <taxon>Fungi</taxon>
        <taxon>Dikarya</taxon>
        <taxon>Ascomycota</taxon>
        <taxon>Pezizomycotina</taxon>
        <taxon>Dothideomycetes</taxon>
        <taxon>Dothideomycetidae</taxon>
        <taxon>Mycosphaerellales</taxon>
        <taxon>Mycosphaerellaceae</taxon>
        <taxon>Ramularia</taxon>
    </lineage>
</organism>
<name>A0A2D3VG46_9PEZI</name>
<evidence type="ECO:0000256" key="1">
    <source>
        <dbReference type="SAM" id="MobiDB-lite"/>
    </source>
</evidence>
<gene>
    <name evidence="2" type="ORF">RCC_10653</name>
</gene>
<evidence type="ECO:0000313" key="2">
    <source>
        <dbReference type="EMBL" id="CZT24925.1"/>
    </source>
</evidence>
<keyword evidence="3" id="KW-1185">Reference proteome</keyword>
<sequence length="112" mass="12843">MALRRALAGYDGLGGGCETGNNETVDSAKAESVEEDGAKEEYLYWEEQVKEEVPNDELRAVKQEMVNLPEEEEPAEQECDVDDTRVRHVRRSQRQPKLACSVRDQRWFLDVD</sequence>
<feature type="region of interest" description="Disordered" evidence="1">
    <location>
        <begin position="1"/>
        <end position="36"/>
    </location>
</feature>
<dbReference type="Proteomes" id="UP000225277">
    <property type="component" value="Unassembled WGS sequence"/>
</dbReference>
<protein>
    <submittedName>
        <fullName evidence="2">Uncharacterized protein</fullName>
    </submittedName>
</protein>
<dbReference type="RefSeq" id="XP_023631648.1">
    <property type="nucleotide sequence ID" value="XM_023775880.1"/>
</dbReference>
<accession>A0A2D3VG46</accession>
<proteinExistence type="predicted"/>
<dbReference type="AlphaFoldDB" id="A0A2D3VG46"/>
<dbReference type="GeneID" id="35605693"/>
<dbReference type="EMBL" id="FJUY01000023">
    <property type="protein sequence ID" value="CZT24925.1"/>
    <property type="molecule type" value="Genomic_DNA"/>
</dbReference>
<reference evidence="2 3" key="1">
    <citation type="submission" date="2016-03" db="EMBL/GenBank/DDBJ databases">
        <authorList>
            <person name="Ploux O."/>
        </authorList>
    </citation>
    <scope>NUCLEOTIDE SEQUENCE [LARGE SCALE GENOMIC DNA]</scope>
    <source>
        <strain evidence="2 3">URUG2</strain>
    </source>
</reference>
<evidence type="ECO:0000313" key="3">
    <source>
        <dbReference type="Proteomes" id="UP000225277"/>
    </source>
</evidence>